<reference evidence="1" key="1">
    <citation type="submission" date="2014-09" db="EMBL/GenBank/DDBJ databases">
        <authorList>
            <person name="Magalhaes I.L.F."/>
            <person name="Oliveira U."/>
            <person name="Santos F.R."/>
            <person name="Vidigal T.H.D.A."/>
            <person name="Brescovit A.D."/>
            <person name="Santos A.J."/>
        </authorList>
    </citation>
    <scope>NUCLEOTIDE SEQUENCE</scope>
    <source>
        <tissue evidence="1">Shoot tissue taken approximately 20 cm above the soil surface</tissue>
    </source>
</reference>
<name>A0A0A8ZEK6_ARUDO</name>
<evidence type="ECO:0000313" key="1">
    <source>
        <dbReference type="EMBL" id="JAD35145.1"/>
    </source>
</evidence>
<dbReference type="EMBL" id="GBRH01262750">
    <property type="protein sequence ID" value="JAD35145.1"/>
    <property type="molecule type" value="Transcribed_RNA"/>
</dbReference>
<sequence length="146" mass="16693">MHLTSLEELLVQSNDDNNDICRIDIVAPVLKEVTFDIYMAQEFRVSMSAPVVEKLYWEFESQHGNVGIGDLRLNTLKYSLSHGICKLSLVIDCDYNDDYPDEERSFAQEIMQLPVTEFSILELNLHTEGHAFGPLILHLLSIRPVI</sequence>
<protein>
    <submittedName>
        <fullName evidence="1">Uncharacterized protein</fullName>
    </submittedName>
</protein>
<accession>A0A0A8ZEK6</accession>
<dbReference type="AlphaFoldDB" id="A0A0A8ZEK6"/>
<proteinExistence type="predicted"/>
<reference evidence="1" key="2">
    <citation type="journal article" date="2015" name="Data Brief">
        <title>Shoot transcriptome of the giant reed, Arundo donax.</title>
        <authorList>
            <person name="Barrero R.A."/>
            <person name="Guerrero F.D."/>
            <person name="Moolhuijzen P."/>
            <person name="Goolsby J.A."/>
            <person name="Tidwell J."/>
            <person name="Bellgard S.E."/>
            <person name="Bellgard M.I."/>
        </authorList>
    </citation>
    <scope>NUCLEOTIDE SEQUENCE</scope>
    <source>
        <tissue evidence="1">Shoot tissue taken approximately 20 cm above the soil surface</tissue>
    </source>
</reference>
<organism evidence="1">
    <name type="scientific">Arundo donax</name>
    <name type="common">Giant reed</name>
    <name type="synonym">Donax arundinaceus</name>
    <dbReference type="NCBI Taxonomy" id="35708"/>
    <lineage>
        <taxon>Eukaryota</taxon>
        <taxon>Viridiplantae</taxon>
        <taxon>Streptophyta</taxon>
        <taxon>Embryophyta</taxon>
        <taxon>Tracheophyta</taxon>
        <taxon>Spermatophyta</taxon>
        <taxon>Magnoliopsida</taxon>
        <taxon>Liliopsida</taxon>
        <taxon>Poales</taxon>
        <taxon>Poaceae</taxon>
        <taxon>PACMAD clade</taxon>
        <taxon>Arundinoideae</taxon>
        <taxon>Arundineae</taxon>
        <taxon>Arundo</taxon>
    </lineage>
</organism>